<dbReference type="CDD" id="cd18809">
    <property type="entry name" value="SF1_C_RecD"/>
    <property type="match status" value="1"/>
</dbReference>
<dbReference type="PANTHER" id="PTHR47642">
    <property type="entry name" value="ATP-DEPENDENT DNA HELICASE"/>
    <property type="match status" value="1"/>
</dbReference>
<dbReference type="InterPro" id="IPR036691">
    <property type="entry name" value="Endo/exonu/phosph_ase_sf"/>
</dbReference>
<keyword evidence="1" id="KW-0378">Hydrolase</keyword>
<keyword evidence="2" id="KW-1185">Reference proteome</keyword>
<keyword evidence="1" id="KW-0547">Nucleotide-binding</keyword>
<proteinExistence type="predicted"/>
<dbReference type="GO" id="GO:0004386">
    <property type="term" value="F:helicase activity"/>
    <property type="evidence" value="ECO:0007669"/>
    <property type="project" value="UniProtKB-KW"/>
</dbReference>
<accession>A0ABQ8L878</accession>
<protein>
    <submittedName>
        <fullName evidence="1">ATP-dependent DNA helicase PIF1</fullName>
    </submittedName>
</protein>
<dbReference type="SUPFAM" id="SSF56219">
    <property type="entry name" value="DNase I-like"/>
    <property type="match status" value="1"/>
</dbReference>
<dbReference type="Gene3D" id="2.30.30.940">
    <property type="match status" value="1"/>
</dbReference>
<dbReference type="Proteomes" id="UP000830375">
    <property type="component" value="Unassembled WGS sequence"/>
</dbReference>
<gene>
    <name evidence="1" type="ORF">H4Q32_025557</name>
</gene>
<sequence>MCFSGYWSKGYVKKNIDVAGGLVNGAFGTVVHISESQNNDDDFPSAIHVEFDNANVGKIQRSKTRQRFSENSTVIEVQEDQFPLRLAWACTVHKVQGLTVDKAVVSLTKIFTAGQAYVALSRVRSLSGLIIEDFKESAIFCNKKIEDSFTESLGRLKIALLNVQSLKAHFQDVLAHKVLMNADCICLTETWLNADEKAQELQIPEFVFKHNPRAKCYDNSTALFTELKHQRGGGVGMYCSDKIKCNIITPEHWNLECLYFIVPHVNLTAALLYRPTTYKSDMFRQQLLHVIEEIEKHPGQKIIISEINGTTWIQSKCSKSNHRKGNINRSCLYERYGRHKCQCCTNLL</sequence>
<dbReference type="EMBL" id="JACTAM010001082">
    <property type="protein sequence ID" value="KAI2646624.1"/>
    <property type="molecule type" value="Genomic_DNA"/>
</dbReference>
<comment type="caution">
    <text evidence="1">The sequence shown here is derived from an EMBL/GenBank/DDBJ whole genome shotgun (WGS) entry which is preliminary data.</text>
</comment>
<dbReference type="Gene3D" id="3.40.50.300">
    <property type="entry name" value="P-loop containing nucleotide triphosphate hydrolases"/>
    <property type="match status" value="1"/>
</dbReference>
<dbReference type="InterPro" id="IPR051055">
    <property type="entry name" value="PIF1_helicase"/>
</dbReference>
<dbReference type="Gene3D" id="3.60.10.10">
    <property type="entry name" value="Endonuclease/exonuclease/phosphatase"/>
    <property type="match status" value="1"/>
</dbReference>
<organism evidence="1 2">
    <name type="scientific">Labeo rohita</name>
    <name type="common">Indian major carp</name>
    <name type="synonym">Cyprinus rohita</name>
    <dbReference type="NCBI Taxonomy" id="84645"/>
    <lineage>
        <taxon>Eukaryota</taxon>
        <taxon>Metazoa</taxon>
        <taxon>Chordata</taxon>
        <taxon>Craniata</taxon>
        <taxon>Vertebrata</taxon>
        <taxon>Euteleostomi</taxon>
        <taxon>Actinopterygii</taxon>
        <taxon>Neopterygii</taxon>
        <taxon>Teleostei</taxon>
        <taxon>Ostariophysi</taxon>
        <taxon>Cypriniformes</taxon>
        <taxon>Cyprinidae</taxon>
        <taxon>Labeoninae</taxon>
        <taxon>Labeonini</taxon>
        <taxon>Labeo</taxon>
    </lineage>
</organism>
<name>A0ABQ8L878_LABRO</name>
<evidence type="ECO:0000313" key="2">
    <source>
        <dbReference type="Proteomes" id="UP000830375"/>
    </source>
</evidence>
<dbReference type="InterPro" id="IPR027417">
    <property type="entry name" value="P-loop_NTPase"/>
</dbReference>
<dbReference type="SUPFAM" id="SSF52540">
    <property type="entry name" value="P-loop containing nucleoside triphosphate hydrolases"/>
    <property type="match status" value="1"/>
</dbReference>
<keyword evidence="1" id="KW-0347">Helicase</keyword>
<reference evidence="1 2" key="1">
    <citation type="submission" date="2022-01" db="EMBL/GenBank/DDBJ databases">
        <title>A high-quality chromosome-level genome assembly of rohu carp, Labeo rohita.</title>
        <authorList>
            <person name="Arick M.A. II"/>
            <person name="Hsu C.-Y."/>
            <person name="Magbanua Z."/>
            <person name="Pechanova O."/>
            <person name="Grover C."/>
            <person name="Miller E."/>
            <person name="Thrash A."/>
            <person name="Ezzel L."/>
            <person name="Alam S."/>
            <person name="Benzie J."/>
            <person name="Hamilton M."/>
            <person name="Karsi A."/>
            <person name="Lawrence M.L."/>
            <person name="Peterson D.G."/>
        </authorList>
    </citation>
    <scope>NUCLEOTIDE SEQUENCE [LARGE SCALE GENOMIC DNA]</scope>
    <source>
        <strain evidence="2">BAU-BD-2019</strain>
        <tissue evidence="1">Blood</tissue>
    </source>
</reference>
<evidence type="ECO:0000313" key="1">
    <source>
        <dbReference type="EMBL" id="KAI2646624.1"/>
    </source>
</evidence>
<keyword evidence="1" id="KW-0067">ATP-binding</keyword>
<dbReference type="PANTHER" id="PTHR47642:SF3">
    <property type="entry name" value="ATP-DEPENDENT DNA HELICASE"/>
    <property type="match status" value="1"/>
</dbReference>